<feature type="domain" description="ABC transmembrane type-1" evidence="8">
    <location>
        <begin position="82"/>
        <end position="271"/>
    </location>
</feature>
<dbReference type="InterPro" id="IPR035906">
    <property type="entry name" value="MetI-like_sf"/>
</dbReference>
<dbReference type="PANTHER" id="PTHR43744:SF8">
    <property type="entry name" value="SN-GLYCEROL-3-PHOSPHATE TRANSPORT SYSTEM PERMEASE PROTEIN UGPE"/>
    <property type="match status" value="1"/>
</dbReference>
<comment type="caution">
    <text evidence="9">The sequence shown here is derived from an EMBL/GenBank/DDBJ whole genome shotgun (WGS) entry which is preliminary data.</text>
</comment>
<evidence type="ECO:0000256" key="4">
    <source>
        <dbReference type="ARBA" id="ARBA00022692"/>
    </source>
</evidence>
<comment type="subcellular location">
    <subcellularLocation>
        <location evidence="1 7">Cell membrane</location>
        <topology evidence="1 7">Multi-pass membrane protein</topology>
    </subcellularLocation>
</comment>
<dbReference type="GO" id="GO:0005886">
    <property type="term" value="C:plasma membrane"/>
    <property type="evidence" value="ECO:0007669"/>
    <property type="project" value="UniProtKB-SubCell"/>
</dbReference>
<evidence type="ECO:0000256" key="6">
    <source>
        <dbReference type="ARBA" id="ARBA00023136"/>
    </source>
</evidence>
<feature type="transmembrane region" description="Helical" evidence="7">
    <location>
        <begin position="151"/>
        <end position="171"/>
    </location>
</feature>
<dbReference type="CDD" id="cd06261">
    <property type="entry name" value="TM_PBP2"/>
    <property type="match status" value="1"/>
</dbReference>
<evidence type="ECO:0000256" key="1">
    <source>
        <dbReference type="ARBA" id="ARBA00004651"/>
    </source>
</evidence>
<dbReference type="GO" id="GO:0055085">
    <property type="term" value="P:transmembrane transport"/>
    <property type="evidence" value="ECO:0007669"/>
    <property type="project" value="InterPro"/>
</dbReference>
<protein>
    <submittedName>
        <fullName evidence="9">Carbohydrate ABC transporter permease</fullName>
    </submittedName>
</protein>
<reference evidence="9" key="1">
    <citation type="submission" date="2020-08" db="EMBL/GenBank/DDBJ databases">
        <authorList>
            <person name="Liu C."/>
            <person name="Sun Q."/>
        </authorList>
    </citation>
    <scope>NUCLEOTIDE SEQUENCE</scope>
    <source>
        <strain evidence="9">NSJ-65</strain>
    </source>
</reference>
<gene>
    <name evidence="9" type="ORF">H8K20_02350</name>
</gene>
<sequence>MPFTITREEGTPVYTLRKKCGSIGKHGLLVLLSLLAVFPLYWMVVSSFKNQGEIFGTAFWPAAPTLENYTYAFEQMPISRMLLNSFIIAIAMTALQLLTSILAAYALTRWQFKGRGILYTMLTLTWLIPAQATMIPNYIQVNEWGLQGNPLAIVLPFAASAFAVISMYQGFNQFPRALIDAARLDGAGEWQILTRVVLPPMKATISSLGILLFINSWNEYLWPMLVTKKLESAPIQIGIKSFVSSDVNMWGSLMAATTISCLPILIIYIILQRHIVDSFMKWGIK</sequence>
<dbReference type="Pfam" id="PF00528">
    <property type="entry name" value="BPD_transp_1"/>
    <property type="match status" value="1"/>
</dbReference>
<dbReference type="SUPFAM" id="SSF161098">
    <property type="entry name" value="MetI-like"/>
    <property type="match status" value="1"/>
</dbReference>
<keyword evidence="4 7" id="KW-0812">Transmembrane</keyword>
<feature type="transmembrane region" description="Helical" evidence="7">
    <location>
        <begin position="27"/>
        <end position="45"/>
    </location>
</feature>
<evidence type="ECO:0000256" key="7">
    <source>
        <dbReference type="RuleBase" id="RU363032"/>
    </source>
</evidence>
<feature type="transmembrane region" description="Helical" evidence="7">
    <location>
        <begin position="117"/>
        <end position="139"/>
    </location>
</feature>
<feature type="transmembrane region" description="Helical" evidence="7">
    <location>
        <begin position="192"/>
        <end position="214"/>
    </location>
</feature>
<evidence type="ECO:0000256" key="5">
    <source>
        <dbReference type="ARBA" id="ARBA00022989"/>
    </source>
</evidence>
<name>A0A8J6IKH4_9FIRM</name>
<dbReference type="PANTHER" id="PTHR43744">
    <property type="entry name" value="ABC TRANSPORTER PERMEASE PROTEIN MG189-RELATED-RELATED"/>
    <property type="match status" value="1"/>
</dbReference>
<keyword evidence="10" id="KW-1185">Reference proteome</keyword>
<comment type="similarity">
    <text evidence="7">Belongs to the binding-protein-dependent transport system permease family.</text>
</comment>
<dbReference type="AlphaFoldDB" id="A0A8J6IKH4"/>
<feature type="transmembrane region" description="Helical" evidence="7">
    <location>
        <begin position="250"/>
        <end position="271"/>
    </location>
</feature>
<organism evidence="9 10">
    <name type="scientific">Neobittarella massiliensis</name>
    <name type="common">ex Bilen et al. 2018</name>
    <dbReference type="NCBI Taxonomy" id="2041842"/>
    <lineage>
        <taxon>Bacteria</taxon>
        <taxon>Bacillati</taxon>
        <taxon>Bacillota</taxon>
        <taxon>Clostridia</taxon>
        <taxon>Eubacteriales</taxon>
        <taxon>Oscillospiraceae</taxon>
        <taxon>Neobittarella (ex Bilen et al. 2018)</taxon>
    </lineage>
</organism>
<keyword evidence="5 7" id="KW-1133">Transmembrane helix</keyword>
<evidence type="ECO:0000256" key="3">
    <source>
        <dbReference type="ARBA" id="ARBA00022475"/>
    </source>
</evidence>
<dbReference type="InterPro" id="IPR000515">
    <property type="entry name" value="MetI-like"/>
</dbReference>
<dbReference type="Proteomes" id="UP000597668">
    <property type="component" value="Unassembled WGS sequence"/>
</dbReference>
<dbReference type="Gene3D" id="1.10.3720.10">
    <property type="entry name" value="MetI-like"/>
    <property type="match status" value="1"/>
</dbReference>
<dbReference type="OrthoDB" id="9771544at2"/>
<evidence type="ECO:0000313" key="10">
    <source>
        <dbReference type="Proteomes" id="UP000597668"/>
    </source>
</evidence>
<evidence type="ECO:0000259" key="8">
    <source>
        <dbReference type="PROSITE" id="PS50928"/>
    </source>
</evidence>
<proteinExistence type="inferred from homology"/>
<keyword evidence="6 7" id="KW-0472">Membrane</keyword>
<dbReference type="EMBL" id="JACOGI010000001">
    <property type="protein sequence ID" value="MBC3515234.1"/>
    <property type="molecule type" value="Genomic_DNA"/>
</dbReference>
<keyword evidence="3" id="KW-1003">Cell membrane</keyword>
<dbReference type="PROSITE" id="PS50928">
    <property type="entry name" value="ABC_TM1"/>
    <property type="match status" value="1"/>
</dbReference>
<keyword evidence="2 7" id="KW-0813">Transport</keyword>
<evidence type="ECO:0000313" key="9">
    <source>
        <dbReference type="EMBL" id="MBC3515234.1"/>
    </source>
</evidence>
<accession>A0A8J6IKH4</accession>
<feature type="transmembrane region" description="Helical" evidence="7">
    <location>
        <begin position="81"/>
        <end position="105"/>
    </location>
</feature>
<evidence type="ECO:0000256" key="2">
    <source>
        <dbReference type="ARBA" id="ARBA00022448"/>
    </source>
</evidence>